<evidence type="ECO:0000313" key="2">
    <source>
        <dbReference type="EMBL" id="CAH2040027.1"/>
    </source>
</evidence>
<evidence type="ECO:0000313" key="3">
    <source>
        <dbReference type="Proteomes" id="UP000837857"/>
    </source>
</evidence>
<proteinExistence type="predicted"/>
<evidence type="ECO:0000256" key="1">
    <source>
        <dbReference type="SAM" id="Phobius"/>
    </source>
</evidence>
<gene>
    <name evidence="2" type="ORF">IPOD504_LOCUS2215</name>
</gene>
<dbReference type="EMBL" id="OW152823">
    <property type="protein sequence ID" value="CAH2040027.1"/>
    <property type="molecule type" value="Genomic_DNA"/>
</dbReference>
<feature type="transmembrane region" description="Helical" evidence="1">
    <location>
        <begin position="12"/>
        <end position="30"/>
    </location>
</feature>
<accession>A0ABN8HZ42</accession>
<keyword evidence="3" id="KW-1185">Reference proteome</keyword>
<keyword evidence="1" id="KW-1133">Transmembrane helix</keyword>
<reference evidence="2" key="1">
    <citation type="submission" date="2022-03" db="EMBL/GenBank/DDBJ databases">
        <authorList>
            <person name="Martin H S."/>
        </authorList>
    </citation>
    <scope>NUCLEOTIDE SEQUENCE</scope>
</reference>
<keyword evidence="1" id="KW-0812">Transmembrane</keyword>
<sequence length="161" mass="17999">MTYCQRSGLRLIQLAILGTFAVDGLFLTYCQRRGLRLIQFGHNRGLQSGWDVSSAVACSAEIARRYNCVGSANWIYHACTAALWARRKRSRGALLAAVQLPTRVTEKADGSQCSDLIHQGVGAFLLSVCLWRRLYRCHAVSDTVRSCSHKFTAMMDTKEPR</sequence>
<organism evidence="2 3">
    <name type="scientific">Iphiclides podalirius</name>
    <name type="common">scarce swallowtail</name>
    <dbReference type="NCBI Taxonomy" id="110791"/>
    <lineage>
        <taxon>Eukaryota</taxon>
        <taxon>Metazoa</taxon>
        <taxon>Ecdysozoa</taxon>
        <taxon>Arthropoda</taxon>
        <taxon>Hexapoda</taxon>
        <taxon>Insecta</taxon>
        <taxon>Pterygota</taxon>
        <taxon>Neoptera</taxon>
        <taxon>Endopterygota</taxon>
        <taxon>Lepidoptera</taxon>
        <taxon>Glossata</taxon>
        <taxon>Ditrysia</taxon>
        <taxon>Papilionoidea</taxon>
        <taxon>Papilionidae</taxon>
        <taxon>Papilioninae</taxon>
        <taxon>Iphiclides</taxon>
    </lineage>
</organism>
<keyword evidence="1" id="KW-0472">Membrane</keyword>
<dbReference type="Proteomes" id="UP000837857">
    <property type="component" value="Chromosome 11"/>
</dbReference>
<protein>
    <submittedName>
        <fullName evidence="2">Uncharacterized protein</fullName>
    </submittedName>
</protein>
<name>A0ABN8HZ42_9NEOP</name>
<feature type="non-terminal residue" evidence="2">
    <location>
        <position position="1"/>
    </location>
</feature>